<dbReference type="Gene3D" id="3.40.50.300">
    <property type="entry name" value="P-loop containing nucleotide triphosphate hydrolases"/>
    <property type="match status" value="1"/>
</dbReference>
<dbReference type="InterPro" id="IPR027417">
    <property type="entry name" value="P-loop_NTPase"/>
</dbReference>
<organism evidence="7 8">
    <name type="scientific">Rhodotorula paludigena</name>
    <dbReference type="NCBI Taxonomy" id="86838"/>
    <lineage>
        <taxon>Eukaryota</taxon>
        <taxon>Fungi</taxon>
        <taxon>Dikarya</taxon>
        <taxon>Basidiomycota</taxon>
        <taxon>Pucciniomycotina</taxon>
        <taxon>Microbotryomycetes</taxon>
        <taxon>Sporidiobolales</taxon>
        <taxon>Sporidiobolaceae</taxon>
        <taxon>Rhodotorula</taxon>
    </lineage>
</organism>
<evidence type="ECO:0000256" key="3">
    <source>
        <dbReference type="ARBA" id="ARBA00022801"/>
    </source>
</evidence>
<dbReference type="PANTHER" id="PTHR47960">
    <property type="entry name" value="DEAD-BOX ATP-DEPENDENT RNA HELICASE 50"/>
    <property type="match status" value="1"/>
</dbReference>
<dbReference type="AlphaFoldDB" id="A0AAV5GQ44"/>
<evidence type="ECO:0000256" key="2">
    <source>
        <dbReference type="ARBA" id="ARBA00022741"/>
    </source>
</evidence>
<dbReference type="SUPFAM" id="SSF52540">
    <property type="entry name" value="P-loop containing nucleoside triphosphate hydrolases"/>
    <property type="match status" value="1"/>
</dbReference>
<comment type="caution">
    <text evidence="7">The sequence shown here is derived from an EMBL/GenBank/DDBJ whole genome shotgun (WGS) entry which is preliminary data.</text>
</comment>
<evidence type="ECO:0000313" key="7">
    <source>
        <dbReference type="EMBL" id="GJN94711.1"/>
    </source>
</evidence>
<keyword evidence="2" id="KW-0547">Nucleotide-binding</keyword>
<reference evidence="7 8" key="1">
    <citation type="submission" date="2021-12" db="EMBL/GenBank/DDBJ databases">
        <title>High titer production of polyol ester of fatty acids by Rhodotorula paludigena BS15 towards product separation-free biomass refinery.</title>
        <authorList>
            <person name="Mano J."/>
            <person name="Ono H."/>
            <person name="Tanaka T."/>
            <person name="Naito K."/>
            <person name="Sushida H."/>
            <person name="Ike M."/>
            <person name="Tokuyasu K."/>
            <person name="Kitaoka M."/>
        </authorList>
    </citation>
    <scope>NUCLEOTIDE SEQUENCE [LARGE SCALE GENOMIC DNA]</scope>
    <source>
        <strain evidence="7 8">BS15</strain>
    </source>
</reference>
<keyword evidence="8" id="KW-1185">Reference proteome</keyword>
<accession>A0AAV5GQ44</accession>
<evidence type="ECO:0000256" key="5">
    <source>
        <dbReference type="ARBA" id="ARBA00022840"/>
    </source>
</evidence>
<evidence type="ECO:0000313" key="8">
    <source>
        <dbReference type="Proteomes" id="UP001342314"/>
    </source>
</evidence>
<evidence type="ECO:0000256" key="1">
    <source>
        <dbReference type="ARBA" id="ARBA00012552"/>
    </source>
</evidence>
<proteinExistence type="predicted"/>
<evidence type="ECO:0000256" key="6">
    <source>
        <dbReference type="ARBA" id="ARBA00047984"/>
    </source>
</evidence>
<comment type="catalytic activity">
    <reaction evidence="6">
        <text>ATP + H2O = ADP + phosphate + H(+)</text>
        <dbReference type="Rhea" id="RHEA:13065"/>
        <dbReference type="ChEBI" id="CHEBI:15377"/>
        <dbReference type="ChEBI" id="CHEBI:15378"/>
        <dbReference type="ChEBI" id="CHEBI:30616"/>
        <dbReference type="ChEBI" id="CHEBI:43474"/>
        <dbReference type="ChEBI" id="CHEBI:456216"/>
        <dbReference type="EC" id="3.6.4.13"/>
    </reaction>
</comment>
<dbReference type="EC" id="3.6.4.13" evidence="1"/>
<protein>
    <recommendedName>
        <fullName evidence="1">RNA helicase</fullName>
        <ecNumber evidence="1">3.6.4.13</ecNumber>
    </recommendedName>
</protein>
<dbReference type="GO" id="GO:0003724">
    <property type="term" value="F:RNA helicase activity"/>
    <property type="evidence" value="ECO:0007669"/>
    <property type="project" value="UniProtKB-EC"/>
</dbReference>
<dbReference type="Proteomes" id="UP001342314">
    <property type="component" value="Unassembled WGS sequence"/>
</dbReference>
<dbReference type="GO" id="GO:0005524">
    <property type="term" value="F:ATP binding"/>
    <property type="evidence" value="ECO:0007669"/>
    <property type="project" value="UniProtKB-KW"/>
</dbReference>
<dbReference type="GO" id="GO:0016787">
    <property type="term" value="F:hydrolase activity"/>
    <property type="evidence" value="ECO:0007669"/>
    <property type="project" value="UniProtKB-KW"/>
</dbReference>
<gene>
    <name evidence="7" type="ORF">Rhopal_007802-T1</name>
</gene>
<evidence type="ECO:0000256" key="4">
    <source>
        <dbReference type="ARBA" id="ARBA00022806"/>
    </source>
</evidence>
<name>A0AAV5GQ44_9BASI</name>
<dbReference type="EMBL" id="BQKY01000018">
    <property type="protein sequence ID" value="GJN94711.1"/>
    <property type="molecule type" value="Genomic_DNA"/>
</dbReference>
<keyword evidence="4" id="KW-0347">Helicase</keyword>
<keyword evidence="5" id="KW-0067">ATP-binding</keyword>
<sequence length="485" mass="53009">MADSKKRTVLVSYGLKSYLIGLSSSDFEGASAAIRQIIGLDLGQSFHLERWVGSRWVYIAPSAWCDEPAKDSLSSTLEYNVVLDGAKTAAGTIAQSSGREQAANDAGLLYAQAEASEIDAFRKKLTDARHDEITSTFEATGLEQEVIAGLKTFGFESPSLLQQRILKPLVKGKSLFIISKPTREHLASFVAGTVDKMHNATPYIVIFVPDRNMAYDVQRMVYMIAGRSGARCLVATSEPVTPEGFHYLVGTPSDLHKTLKYCNAETGGGLDLELVCVFQADAMYSQGSGADLEAAFEHLSIDQFVLYCSTLEPHVLALYQEYAYKYSYVRCWSEEEQIKLASHHIIAAEKDKWKTQTIYNLFASSAGASGMKIICKDVGRALAVCTDLRQSVSRGKGRFNSVSVVGMDKLDDTATTASEVSLAIFFDAATSPEQYVECLAKPRPLAESAIVVNLASAADLAFLRTVEEFFGIKMSKMPDALVDQF</sequence>
<keyword evidence="3" id="KW-0378">Hydrolase</keyword>